<evidence type="ECO:0000313" key="2">
    <source>
        <dbReference type="Proteomes" id="UP000008744"/>
    </source>
</evidence>
<dbReference type="OrthoDB" id="188511at2759"/>
<dbReference type="HOGENOM" id="CLU_1410187_0_0_1"/>
<dbReference type="EMBL" id="CH479183">
    <property type="protein sequence ID" value="EDW36040.1"/>
    <property type="molecule type" value="Genomic_DNA"/>
</dbReference>
<evidence type="ECO:0000313" key="1">
    <source>
        <dbReference type="EMBL" id="EDW36040.1"/>
    </source>
</evidence>
<protein>
    <submittedName>
        <fullName evidence="1">GL17584</fullName>
    </submittedName>
</protein>
<dbReference type="eggNOG" id="KOG4293">
    <property type="taxonomic scope" value="Eukaryota"/>
</dbReference>
<dbReference type="Proteomes" id="UP000008744">
    <property type="component" value="Unassembled WGS sequence"/>
</dbReference>
<accession>B4GHS0</accession>
<dbReference type="STRING" id="7234.B4GHS0"/>
<proteinExistence type="predicted"/>
<keyword evidence="2" id="KW-1185">Reference proteome</keyword>
<gene>
    <name evidence="1" type="primary">Dper\GL17584</name>
    <name evidence="1" type="ORF">Dper_GL17584</name>
</gene>
<dbReference type="AlphaFoldDB" id="B4GHS0"/>
<name>B4GHS0_DROPE</name>
<organism evidence="2">
    <name type="scientific">Drosophila persimilis</name>
    <name type="common">Fruit fly</name>
    <dbReference type="NCBI Taxonomy" id="7234"/>
    <lineage>
        <taxon>Eukaryota</taxon>
        <taxon>Metazoa</taxon>
        <taxon>Ecdysozoa</taxon>
        <taxon>Arthropoda</taxon>
        <taxon>Hexapoda</taxon>
        <taxon>Insecta</taxon>
        <taxon>Pterygota</taxon>
        <taxon>Neoptera</taxon>
        <taxon>Endopterygota</taxon>
        <taxon>Diptera</taxon>
        <taxon>Brachycera</taxon>
        <taxon>Muscomorpha</taxon>
        <taxon>Ephydroidea</taxon>
        <taxon>Drosophilidae</taxon>
        <taxon>Drosophila</taxon>
        <taxon>Sophophora</taxon>
    </lineage>
</organism>
<sequence length="193" mass="21852">MPVSTTDDLTVYGMKFQFLLMDGANDYFTLCRIVKDFYQADELKATSCSADSRRSGDEMRWHIEMWNTWNSEDQRMSQAAATSHPSWTIARTYTMPRSVLTRASRSWSSRAGTDLHRRPASNAFNVVNKKIRKHEQVPPVSSRRACIKSCGKGEWPSQNPFKDISPIISTSTPSPSRLVYAAGVKLMNLGESY</sequence>
<reference evidence="1 2" key="1">
    <citation type="journal article" date="2007" name="Nature">
        <title>Evolution of genes and genomes on the Drosophila phylogeny.</title>
        <authorList>
            <consortium name="Drosophila 12 Genomes Consortium"/>
            <person name="Clark A.G."/>
            <person name="Eisen M.B."/>
            <person name="Smith D.R."/>
            <person name="Bergman C.M."/>
            <person name="Oliver B."/>
            <person name="Markow T.A."/>
            <person name="Kaufman T.C."/>
            <person name="Kellis M."/>
            <person name="Gelbart W."/>
            <person name="Iyer V.N."/>
            <person name="Pollard D.A."/>
            <person name="Sackton T.B."/>
            <person name="Larracuente A.M."/>
            <person name="Singh N.D."/>
            <person name="Abad J.P."/>
            <person name="Abt D.N."/>
            <person name="Adryan B."/>
            <person name="Aguade M."/>
            <person name="Akashi H."/>
            <person name="Anderson W.W."/>
            <person name="Aquadro C.F."/>
            <person name="Ardell D.H."/>
            <person name="Arguello R."/>
            <person name="Artieri C.G."/>
            <person name="Barbash D.A."/>
            <person name="Barker D."/>
            <person name="Barsanti P."/>
            <person name="Batterham P."/>
            <person name="Batzoglou S."/>
            <person name="Begun D."/>
            <person name="Bhutkar A."/>
            <person name="Blanco E."/>
            <person name="Bosak S.A."/>
            <person name="Bradley R.K."/>
            <person name="Brand A.D."/>
            <person name="Brent M.R."/>
            <person name="Brooks A.N."/>
            <person name="Brown R.H."/>
            <person name="Butlin R.K."/>
            <person name="Caggese C."/>
            <person name="Calvi B.R."/>
            <person name="Bernardo de Carvalho A."/>
            <person name="Caspi A."/>
            <person name="Castrezana S."/>
            <person name="Celniker S.E."/>
            <person name="Chang J.L."/>
            <person name="Chapple C."/>
            <person name="Chatterji S."/>
            <person name="Chinwalla A."/>
            <person name="Civetta A."/>
            <person name="Clifton S.W."/>
            <person name="Comeron J.M."/>
            <person name="Costello J.C."/>
            <person name="Coyne J.A."/>
            <person name="Daub J."/>
            <person name="David R.G."/>
            <person name="Delcher A.L."/>
            <person name="Delehaunty K."/>
            <person name="Do C.B."/>
            <person name="Ebling H."/>
            <person name="Edwards K."/>
            <person name="Eickbush T."/>
            <person name="Evans J.D."/>
            <person name="Filipski A."/>
            <person name="Findeiss S."/>
            <person name="Freyhult E."/>
            <person name="Fulton L."/>
            <person name="Fulton R."/>
            <person name="Garcia A.C."/>
            <person name="Gardiner A."/>
            <person name="Garfield D.A."/>
            <person name="Garvin B.E."/>
            <person name="Gibson G."/>
            <person name="Gilbert D."/>
            <person name="Gnerre S."/>
            <person name="Godfrey J."/>
            <person name="Good R."/>
            <person name="Gotea V."/>
            <person name="Gravely B."/>
            <person name="Greenberg A.J."/>
            <person name="Griffiths-Jones S."/>
            <person name="Gross S."/>
            <person name="Guigo R."/>
            <person name="Gustafson E.A."/>
            <person name="Haerty W."/>
            <person name="Hahn M.W."/>
            <person name="Halligan D.L."/>
            <person name="Halpern A.L."/>
            <person name="Halter G.M."/>
            <person name="Han M.V."/>
            <person name="Heger A."/>
            <person name="Hillier L."/>
            <person name="Hinrichs A.S."/>
            <person name="Holmes I."/>
            <person name="Hoskins R.A."/>
            <person name="Hubisz M.J."/>
            <person name="Hultmark D."/>
            <person name="Huntley M.A."/>
            <person name="Jaffe D.B."/>
            <person name="Jagadeeshan S."/>
            <person name="Jeck W.R."/>
            <person name="Johnson J."/>
            <person name="Jones C.D."/>
            <person name="Jordan W.C."/>
            <person name="Karpen G.H."/>
            <person name="Kataoka E."/>
            <person name="Keightley P.D."/>
            <person name="Kheradpour P."/>
            <person name="Kirkness E.F."/>
            <person name="Koerich L.B."/>
            <person name="Kristiansen K."/>
            <person name="Kudrna D."/>
            <person name="Kulathinal R.J."/>
            <person name="Kumar S."/>
            <person name="Kwok R."/>
            <person name="Lander E."/>
            <person name="Langley C.H."/>
            <person name="Lapoint R."/>
            <person name="Lazzaro B.P."/>
            <person name="Lee S.J."/>
            <person name="Levesque L."/>
            <person name="Li R."/>
            <person name="Lin C.F."/>
            <person name="Lin M.F."/>
            <person name="Lindblad-Toh K."/>
            <person name="Llopart A."/>
            <person name="Long M."/>
            <person name="Low L."/>
            <person name="Lozovsky E."/>
            <person name="Lu J."/>
            <person name="Luo M."/>
            <person name="Machado C.A."/>
            <person name="Makalowski W."/>
            <person name="Marzo M."/>
            <person name="Matsuda M."/>
            <person name="Matzkin L."/>
            <person name="McAllister B."/>
            <person name="McBride C.S."/>
            <person name="McKernan B."/>
            <person name="McKernan K."/>
            <person name="Mendez-Lago M."/>
            <person name="Minx P."/>
            <person name="Mollenhauer M.U."/>
            <person name="Montooth K."/>
            <person name="Mount S.M."/>
            <person name="Mu X."/>
            <person name="Myers E."/>
            <person name="Negre B."/>
            <person name="Newfeld S."/>
            <person name="Nielsen R."/>
            <person name="Noor M.A."/>
            <person name="O'Grady P."/>
            <person name="Pachter L."/>
            <person name="Papaceit M."/>
            <person name="Parisi M.J."/>
            <person name="Parisi M."/>
            <person name="Parts L."/>
            <person name="Pedersen J.S."/>
            <person name="Pesole G."/>
            <person name="Phillippy A.M."/>
            <person name="Ponting C.P."/>
            <person name="Pop M."/>
            <person name="Porcelli D."/>
            <person name="Powell J.R."/>
            <person name="Prohaska S."/>
            <person name="Pruitt K."/>
            <person name="Puig M."/>
            <person name="Quesneville H."/>
            <person name="Ram K.R."/>
            <person name="Rand D."/>
            <person name="Rasmussen M.D."/>
            <person name="Reed L.K."/>
            <person name="Reenan R."/>
            <person name="Reily A."/>
            <person name="Remington K.A."/>
            <person name="Rieger T.T."/>
            <person name="Ritchie M.G."/>
            <person name="Robin C."/>
            <person name="Rogers Y.H."/>
            <person name="Rohde C."/>
            <person name="Rozas J."/>
            <person name="Rubenfield M.J."/>
            <person name="Ruiz A."/>
            <person name="Russo S."/>
            <person name="Salzberg S.L."/>
            <person name="Sanchez-Gracia A."/>
            <person name="Saranga D.J."/>
            <person name="Sato H."/>
            <person name="Schaeffer S.W."/>
            <person name="Schatz M.C."/>
            <person name="Schlenke T."/>
            <person name="Schwartz R."/>
            <person name="Segarra C."/>
            <person name="Singh R.S."/>
            <person name="Sirot L."/>
            <person name="Sirota M."/>
            <person name="Sisneros N.B."/>
            <person name="Smith C.D."/>
            <person name="Smith T.F."/>
            <person name="Spieth J."/>
            <person name="Stage D.E."/>
            <person name="Stark A."/>
            <person name="Stephan W."/>
            <person name="Strausberg R.L."/>
            <person name="Strempel S."/>
            <person name="Sturgill D."/>
            <person name="Sutton G."/>
            <person name="Sutton G.G."/>
            <person name="Tao W."/>
            <person name="Teichmann S."/>
            <person name="Tobari Y.N."/>
            <person name="Tomimura Y."/>
            <person name="Tsolas J.M."/>
            <person name="Valente V.L."/>
            <person name="Venter E."/>
            <person name="Venter J.C."/>
            <person name="Vicario S."/>
            <person name="Vieira F.G."/>
            <person name="Vilella A.J."/>
            <person name="Villasante A."/>
            <person name="Walenz B."/>
            <person name="Wang J."/>
            <person name="Wasserman M."/>
            <person name="Watts T."/>
            <person name="Wilson D."/>
            <person name="Wilson R.K."/>
            <person name="Wing R.A."/>
            <person name="Wolfner M.F."/>
            <person name="Wong A."/>
            <person name="Wong G.K."/>
            <person name="Wu C.I."/>
            <person name="Wu G."/>
            <person name="Yamamoto D."/>
            <person name="Yang H.P."/>
            <person name="Yang S.P."/>
            <person name="Yorke J.A."/>
            <person name="Yoshida K."/>
            <person name="Zdobnov E."/>
            <person name="Zhang P."/>
            <person name="Zhang Y."/>
            <person name="Zimin A.V."/>
            <person name="Baldwin J."/>
            <person name="Abdouelleil A."/>
            <person name="Abdulkadir J."/>
            <person name="Abebe A."/>
            <person name="Abera B."/>
            <person name="Abreu J."/>
            <person name="Acer S.C."/>
            <person name="Aftuck L."/>
            <person name="Alexander A."/>
            <person name="An P."/>
            <person name="Anderson E."/>
            <person name="Anderson S."/>
            <person name="Arachi H."/>
            <person name="Azer M."/>
            <person name="Bachantsang P."/>
            <person name="Barry A."/>
            <person name="Bayul T."/>
            <person name="Berlin A."/>
            <person name="Bessette D."/>
            <person name="Bloom T."/>
            <person name="Blye J."/>
            <person name="Boguslavskiy L."/>
            <person name="Bonnet C."/>
            <person name="Boukhgalter B."/>
            <person name="Bourzgui I."/>
            <person name="Brown A."/>
            <person name="Cahill P."/>
            <person name="Channer S."/>
            <person name="Cheshatsang Y."/>
            <person name="Chuda L."/>
            <person name="Citroen M."/>
            <person name="Collymore A."/>
            <person name="Cooke P."/>
            <person name="Costello M."/>
            <person name="D'Aco K."/>
            <person name="Daza R."/>
            <person name="De Haan G."/>
            <person name="DeGray S."/>
            <person name="DeMaso C."/>
            <person name="Dhargay N."/>
            <person name="Dooley K."/>
            <person name="Dooley E."/>
            <person name="Doricent M."/>
            <person name="Dorje P."/>
            <person name="Dorjee K."/>
            <person name="Dupes A."/>
            <person name="Elong R."/>
            <person name="Falk J."/>
            <person name="Farina A."/>
            <person name="Faro S."/>
            <person name="Ferguson D."/>
            <person name="Fisher S."/>
            <person name="Foley C.D."/>
            <person name="Franke A."/>
            <person name="Friedrich D."/>
            <person name="Gadbois L."/>
            <person name="Gearin G."/>
            <person name="Gearin C.R."/>
            <person name="Giannoukos G."/>
            <person name="Goode T."/>
            <person name="Graham J."/>
            <person name="Grandbois E."/>
            <person name="Grewal S."/>
            <person name="Gyaltsen K."/>
            <person name="Hafez N."/>
            <person name="Hagos B."/>
            <person name="Hall J."/>
            <person name="Henson C."/>
            <person name="Hollinger A."/>
            <person name="Honan T."/>
            <person name="Huard M.D."/>
            <person name="Hughes L."/>
            <person name="Hurhula B."/>
            <person name="Husby M.E."/>
            <person name="Kamat A."/>
            <person name="Kanga B."/>
            <person name="Kashin S."/>
            <person name="Khazanovich D."/>
            <person name="Kisner P."/>
            <person name="Lance K."/>
            <person name="Lara M."/>
            <person name="Lee W."/>
            <person name="Lennon N."/>
            <person name="Letendre F."/>
            <person name="LeVine R."/>
            <person name="Lipovsky A."/>
            <person name="Liu X."/>
            <person name="Liu J."/>
            <person name="Liu S."/>
            <person name="Lokyitsang T."/>
            <person name="Lokyitsang Y."/>
            <person name="Lubonja R."/>
            <person name="Lui A."/>
            <person name="MacDonald P."/>
            <person name="Magnisalis V."/>
            <person name="Maru K."/>
            <person name="Matthews C."/>
            <person name="McCusker W."/>
            <person name="McDonough S."/>
            <person name="Mehta T."/>
            <person name="Meldrim J."/>
            <person name="Meneus L."/>
            <person name="Mihai O."/>
            <person name="Mihalev A."/>
            <person name="Mihova T."/>
            <person name="Mittelman R."/>
            <person name="Mlenga V."/>
            <person name="Montmayeur A."/>
            <person name="Mulrain L."/>
            <person name="Navidi A."/>
            <person name="Naylor J."/>
            <person name="Negash T."/>
            <person name="Nguyen T."/>
            <person name="Nguyen N."/>
            <person name="Nicol R."/>
            <person name="Norbu C."/>
            <person name="Norbu N."/>
            <person name="Novod N."/>
            <person name="O'Neill B."/>
            <person name="Osman S."/>
            <person name="Markiewicz E."/>
            <person name="Oyono O.L."/>
            <person name="Patti C."/>
            <person name="Phunkhang P."/>
            <person name="Pierre F."/>
            <person name="Priest M."/>
            <person name="Raghuraman S."/>
            <person name="Rege F."/>
            <person name="Reyes R."/>
            <person name="Rise C."/>
            <person name="Rogov P."/>
            <person name="Ross K."/>
            <person name="Ryan E."/>
            <person name="Settipalli S."/>
            <person name="Shea T."/>
            <person name="Sherpa N."/>
            <person name="Shi L."/>
            <person name="Shih D."/>
            <person name="Sparrow T."/>
            <person name="Spaulding J."/>
            <person name="Stalker J."/>
            <person name="Stange-Thomann N."/>
            <person name="Stavropoulos S."/>
            <person name="Stone C."/>
            <person name="Strader C."/>
            <person name="Tesfaye S."/>
            <person name="Thomson T."/>
            <person name="Thoulutsang Y."/>
            <person name="Thoulutsang D."/>
            <person name="Topham K."/>
            <person name="Topping I."/>
            <person name="Tsamla T."/>
            <person name="Vassiliev H."/>
            <person name="Vo A."/>
            <person name="Wangchuk T."/>
            <person name="Wangdi T."/>
            <person name="Weiand M."/>
            <person name="Wilkinson J."/>
            <person name="Wilson A."/>
            <person name="Yadav S."/>
            <person name="Young G."/>
            <person name="Yu Q."/>
            <person name="Zembek L."/>
            <person name="Zhong D."/>
            <person name="Zimmer A."/>
            <person name="Zwirko Z."/>
            <person name="Jaffe D.B."/>
            <person name="Alvarez P."/>
            <person name="Brockman W."/>
            <person name="Butler J."/>
            <person name="Chin C."/>
            <person name="Gnerre S."/>
            <person name="Grabherr M."/>
            <person name="Kleber M."/>
            <person name="Mauceli E."/>
            <person name="MacCallum I."/>
        </authorList>
    </citation>
    <scope>NUCLEOTIDE SEQUENCE [LARGE SCALE GENOMIC DNA]</scope>
    <source>
        <strain evidence="2">MSH-3 / Tucson 14011-0111.49</strain>
    </source>
</reference>